<evidence type="ECO:0000256" key="6">
    <source>
        <dbReference type="ARBA" id="ARBA00022840"/>
    </source>
</evidence>
<feature type="binding site" evidence="8">
    <location>
        <position position="124"/>
    </location>
    <ligand>
        <name>ATP</name>
        <dbReference type="ChEBI" id="CHEBI:30616"/>
    </ligand>
</feature>
<evidence type="ECO:0000313" key="9">
    <source>
        <dbReference type="EMBL" id="CBA15622.1"/>
    </source>
</evidence>
<dbReference type="KEGG" id="xal:XALC_1107"/>
<evidence type="ECO:0000256" key="1">
    <source>
        <dbReference type="ARBA" id="ARBA00009747"/>
    </source>
</evidence>
<evidence type="ECO:0000256" key="5">
    <source>
        <dbReference type="ARBA" id="ARBA00022741"/>
    </source>
</evidence>
<feature type="binding site" evidence="8">
    <location>
        <position position="201"/>
    </location>
    <ligand>
        <name>ATP</name>
        <dbReference type="ChEBI" id="CHEBI:30616"/>
    </ligand>
</feature>
<dbReference type="GeneID" id="57876424"/>
<protein>
    <recommendedName>
        <fullName evidence="8">Protein nucleotidyltransferase YdiU</fullName>
        <ecNumber evidence="8">2.7.7.-</ecNumber>
    </recommendedName>
    <alternativeName>
        <fullName evidence="8">Protein adenylyltransferase YdiU</fullName>
        <ecNumber evidence="8">2.7.7.108</ecNumber>
    </alternativeName>
    <alternativeName>
        <fullName evidence="8">Protein uridylyltransferase YdiU</fullName>
        <ecNumber evidence="8">2.7.7.-</ecNumber>
    </alternativeName>
</protein>
<comment type="catalytic activity">
    <reaction evidence="8">
        <text>L-threonyl-[protein] + ATP = 3-O-(5'-adenylyl)-L-threonyl-[protein] + diphosphate</text>
        <dbReference type="Rhea" id="RHEA:54292"/>
        <dbReference type="Rhea" id="RHEA-COMP:11060"/>
        <dbReference type="Rhea" id="RHEA-COMP:13847"/>
        <dbReference type="ChEBI" id="CHEBI:30013"/>
        <dbReference type="ChEBI" id="CHEBI:30616"/>
        <dbReference type="ChEBI" id="CHEBI:33019"/>
        <dbReference type="ChEBI" id="CHEBI:138113"/>
        <dbReference type="EC" id="2.7.7.108"/>
    </reaction>
</comment>
<dbReference type="GO" id="GO:0070733">
    <property type="term" value="F:AMPylase activity"/>
    <property type="evidence" value="ECO:0007669"/>
    <property type="project" value="UniProtKB-EC"/>
</dbReference>
<comment type="catalytic activity">
    <reaction evidence="8">
        <text>L-tyrosyl-[protein] + ATP = O-(5'-adenylyl)-L-tyrosyl-[protein] + diphosphate</text>
        <dbReference type="Rhea" id="RHEA:54288"/>
        <dbReference type="Rhea" id="RHEA-COMP:10136"/>
        <dbReference type="Rhea" id="RHEA-COMP:13846"/>
        <dbReference type="ChEBI" id="CHEBI:30616"/>
        <dbReference type="ChEBI" id="CHEBI:33019"/>
        <dbReference type="ChEBI" id="CHEBI:46858"/>
        <dbReference type="ChEBI" id="CHEBI:83624"/>
        <dbReference type="EC" id="2.7.7.108"/>
    </reaction>
</comment>
<feature type="binding site" evidence="8">
    <location>
        <position position="137"/>
    </location>
    <ligand>
        <name>ATP</name>
        <dbReference type="ChEBI" id="CHEBI:30616"/>
    </ligand>
</feature>
<dbReference type="PANTHER" id="PTHR32057">
    <property type="entry name" value="PROTEIN ADENYLYLTRANSFERASE SELO, MITOCHONDRIAL"/>
    <property type="match status" value="1"/>
</dbReference>
<evidence type="ECO:0000256" key="8">
    <source>
        <dbReference type="HAMAP-Rule" id="MF_00692"/>
    </source>
</evidence>
<comment type="catalytic activity">
    <reaction evidence="8">
        <text>L-tyrosyl-[protein] + UTP = O-(5'-uridylyl)-L-tyrosyl-[protein] + diphosphate</text>
        <dbReference type="Rhea" id="RHEA:83887"/>
        <dbReference type="Rhea" id="RHEA-COMP:10136"/>
        <dbReference type="Rhea" id="RHEA-COMP:20238"/>
        <dbReference type="ChEBI" id="CHEBI:33019"/>
        <dbReference type="ChEBI" id="CHEBI:46398"/>
        <dbReference type="ChEBI" id="CHEBI:46858"/>
        <dbReference type="ChEBI" id="CHEBI:90602"/>
    </reaction>
</comment>
<comment type="similarity">
    <text evidence="1 8">Belongs to the SELO family.</text>
</comment>
<name>D2UD72_XANAP</name>
<keyword evidence="4 8" id="KW-0479">Metal-binding</keyword>
<feature type="active site" description="Proton acceptor" evidence="8">
    <location>
        <position position="271"/>
    </location>
</feature>
<comment type="cofactor">
    <cofactor evidence="8">
        <name>Mg(2+)</name>
        <dbReference type="ChEBI" id="CHEBI:18420"/>
    </cofactor>
    <cofactor evidence="8">
        <name>Mn(2+)</name>
        <dbReference type="ChEBI" id="CHEBI:29035"/>
    </cofactor>
</comment>
<dbReference type="OrthoDB" id="9776281at2"/>
<evidence type="ECO:0000256" key="4">
    <source>
        <dbReference type="ARBA" id="ARBA00022723"/>
    </source>
</evidence>
<sequence length="523" mass="57595">MPPLRFDNRFTAELPGDPETSPRRREVLGALWSQVAPTSVPAPQLLAYSREVAAMLGLSEQEVLAPHFAAVFGGNACDAGMRPYAANYGGHQFGHWAGQLGDGRAIALGEALGEDGRRWELQLKGAGPTPYSRGGDGRAVLRSSIREFLCSEAMHHLGVPTTRALSLVGTGETVVRDMFYDGHPRPEPGAVVCRVAPSFVRFGSFELPAARGDTLLLRRLADFVIARDFPHLQASGNDRYADWFADICVRTAHMVAHWMRVGFVHGVMNTDNMSILGLTLDYGPYGWIDNYDPDWTPNTTDAQGRRYRFGTQPQLAYWNLGRLAQALVPLFDEVAPLQDGLMRFSAEYAQAERDTTAAKLGLAKCEDEDLTLMRDLLALLQQAEVDMTLWFRGLSAQPVQAGTPAQALAALADAFYDPAQLAAQAAMFESWLQRYAQRLGRDPLSASVRAAKMRAANPRYVLRNYLAQQAIDRAEQGDTAGIAELLEVMRRPYEDQPGREAFAARRPDWARTRAGCSMLSCSS</sequence>
<keyword evidence="5 8" id="KW-0547">Nucleotide-binding</keyword>
<dbReference type="EMBL" id="FP565176">
    <property type="protein sequence ID" value="CBA15622.1"/>
    <property type="molecule type" value="Genomic_DNA"/>
</dbReference>
<keyword evidence="8" id="KW-0464">Manganese</keyword>
<evidence type="ECO:0000256" key="7">
    <source>
        <dbReference type="ARBA" id="ARBA00022842"/>
    </source>
</evidence>
<comment type="catalytic activity">
    <reaction evidence="8">
        <text>L-histidyl-[protein] + UTP = N(tele)-(5'-uridylyl)-L-histidyl-[protein] + diphosphate</text>
        <dbReference type="Rhea" id="RHEA:83891"/>
        <dbReference type="Rhea" id="RHEA-COMP:9745"/>
        <dbReference type="Rhea" id="RHEA-COMP:20239"/>
        <dbReference type="ChEBI" id="CHEBI:29979"/>
        <dbReference type="ChEBI" id="CHEBI:33019"/>
        <dbReference type="ChEBI" id="CHEBI:46398"/>
        <dbReference type="ChEBI" id="CHEBI:233474"/>
    </reaction>
</comment>
<dbReference type="EC" id="2.7.7.-" evidence="8"/>
<dbReference type="NCBIfam" id="NF000658">
    <property type="entry name" value="PRK00029.1"/>
    <property type="match status" value="1"/>
</dbReference>
<dbReference type="Pfam" id="PF02696">
    <property type="entry name" value="SelO"/>
    <property type="match status" value="1"/>
</dbReference>
<dbReference type="InterPro" id="IPR003846">
    <property type="entry name" value="SelO"/>
</dbReference>
<keyword evidence="3 8" id="KW-0548">Nucleotidyltransferase</keyword>
<dbReference type="AlphaFoldDB" id="D2UD72"/>
<dbReference type="PATRIC" id="fig|29447.3.peg.1106"/>
<keyword evidence="6 8" id="KW-0067">ATP-binding</keyword>
<evidence type="ECO:0000256" key="2">
    <source>
        <dbReference type="ARBA" id="ARBA00022679"/>
    </source>
</evidence>
<feature type="binding site" evidence="8">
    <location>
        <position position="103"/>
    </location>
    <ligand>
        <name>ATP</name>
        <dbReference type="ChEBI" id="CHEBI:30616"/>
    </ligand>
</feature>
<feature type="binding site" evidence="8">
    <location>
        <position position="194"/>
    </location>
    <ligand>
        <name>ATP</name>
        <dbReference type="ChEBI" id="CHEBI:30616"/>
    </ligand>
</feature>
<organism evidence="9 10">
    <name type="scientific">Xanthomonas albilineans (strain GPE PC73 / CFBP 7063)</name>
    <dbReference type="NCBI Taxonomy" id="380358"/>
    <lineage>
        <taxon>Bacteria</taxon>
        <taxon>Pseudomonadati</taxon>
        <taxon>Pseudomonadota</taxon>
        <taxon>Gammaproteobacteria</taxon>
        <taxon>Lysobacterales</taxon>
        <taxon>Lysobacteraceae</taxon>
        <taxon>Xanthomonas</taxon>
    </lineage>
</organism>
<dbReference type="eggNOG" id="COG0397">
    <property type="taxonomic scope" value="Bacteria"/>
</dbReference>
<comment type="catalytic activity">
    <reaction evidence="8">
        <text>L-seryl-[protein] + UTP = O-(5'-uridylyl)-L-seryl-[protein] + diphosphate</text>
        <dbReference type="Rhea" id="RHEA:64604"/>
        <dbReference type="Rhea" id="RHEA-COMP:9863"/>
        <dbReference type="Rhea" id="RHEA-COMP:16635"/>
        <dbReference type="ChEBI" id="CHEBI:29999"/>
        <dbReference type="ChEBI" id="CHEBI:33019"/>
        <dbReference type="ChEBI" id="CHEBI:46398"/>
        <dbReference type="ChEBI" id="CHEBI:156051"/>
    </reaction>
</comment>
<keyword evidence="2 8" id="KW-0808">Transferase</keyword>
<feature type="binding site" evidence="8">
    <location>
        <position position="136"/>
    </location>
    <ligand>
        <name>ATP</name>
        <dbReference type="ChEBI" id="CHEBI:30616"/>
    </ligand>
</feature>
<dbReference type="HAMAP" id="MF_00692">
    <property type="entry name" value="SelO"/>
    <property type="match status" value="1"/>
</dbReference>
<dbReference type="EC" id="2.7.7.108" evidence="8"/>
<keyword evidence="7 8" id="KW-0460">Magnesium</keyword>
<evidence type="ECO:0000313" key="10">
    <source>
        <dbReference type="Proteomes" id="UP000001890"/>
    </source>
</evidence>
<accession>D2UD72</accession>
<dbReference type="RefSeq" id="WP_012915626.1">
    <property type="nucleotide sequence ID" value="NC_013722.1"/>
</dbReference>
<dbReference type="PANTHER" id="PTHR32057:SF14">
    <property type="entry name" value="PROTEIN ADENYLYLTRANSFERASE SELO, MITOCHONDRIAL"/>
    <property type="match status" value="1"/>
</dbReference>
<proteinExistence type="inferred from homology"/>
<feature type="binding site" evidence="8">
    <location>
        <position position="272"/>
    </location>
    <ligand>
        <name>Mg(2+)</name>
        <dbReference type="ChEBI" id="CHEBI:18420"/>
    </ligand>
</feature>
<dbReference type="GO" id="GO:0005524">
    <property type="term" value="F:ATP binding"/>
    <property type="evidence" value="ECO:0007669"/>
    <property type="project" value="UniProtKB-UniRule"/>
</dbReference>
<feature type="binding site" evidence="8">
    <location>
        <position position="281"/>
    </location>
    <ligand>
        <name>ATP</name>
        <dbReference type="ChEBI" id="CHEBI:30616"/>
    </ligand>
</feature>
<keyword evidence="10" id="KW-1185">Reference proteome</keyword>
<feature type="binding site" evidence="8">
    <location>
        <position position="281"/>
    </location>
    <ligand>
        <name>Mg(2+)</name>
        <dbReference type="ChEBI" id="CHEBI:18420"/>
    </ligand>
</feature>
<reference evidence="9 10" key="1">
    <citation type="journal article" date="2009" name="BMC Genomics">
        <title>The complete genome sequence of Xanthomonas albilineans provides new insights into the reductive genome evolution of the xylem-limited Xanthomonadaceae.</title>
        <authorList>
            <person name="Pieretti I."/>
            <person name="Royer M."/>
            <person name="Barbe V."/>
            <person name="Carrere S."/>
            <person name="Koebnik R."/>
            <person name="Cociancich S."/>
            <person name="Couloux A."/>
            <person name="Darrasse A."/>
            <person name="Gouzy J."/>
            <person name="Jacques M.A."/>
            <person name="Lauber E."/>
            <person name="Manceau C."/>
            <person name="Mangenot S."/>
            <person name="Poussier S."/>
            <person name="Segurens B."/>
            <person name="Szurek B."/>
            <person name="Verdier V."/>
            <person name="Arlat M."/>
            <person name="Rott P."/>
        </authorList>
    </citation>
    <scope>NUCLEOTIDE SEQUENCE [LARGE SCALE GENOMIC DNA]</scope>
    <source>
        <strain evidence="10">GPE PC73 / CFBP 7063</strain>
    </source>
</reference>
<evidence type="ECO:0000256" key="3">
    <source>
        <dbReference type="ARBA" id="ARBA00022695"/>
    </source>
</evidence>
<dbReference type="GO" id="GO:0000287">
    <property type="term" value="F:magnesium ion binding"/>
    <property type="evidence" value="ECO:0007669"/>
    <property type="project" value="UniProtKB-UniRule"/>
</dbReference>
<comment type="catalytic activity">
    <reaction evidence="8">
        <text>L-seryl-[protein] + ATP = 3-O-(5'-adenylyl)-L-seryl-[protein] + diphosphate</text>
        <dbReference type="Rhea" id="RHEA:58120"/>
        <dbReference type="Rhea" id="RHEA-COMP:9863"/>
        <dbReference type="Rhea" id="RHEA-COMP:15073"/>
        <dbReference type="ChEBI" id="CHEBI:29999"/>
        <dbReference type="ChEBI" id="CHEBI:30616"/>
        <dbReference type="ChEBI" id="CHEBI:33019"/>
        <dbReference type="ChEBI" id="CHEBI:142516"/>
        <dbReference type="EC" id="2.7.7.108"/>
    </reaction>
</comment>
<feature type="binding site" evidence="8">
    <location>
        <position position="104"/>
    </location>
    <ligand>
        <name>ATP</name>
        <dbReference type="ChEBI" id="CHEBI:30616"/>
    </ligand>
</feature>
<feature type="binding site" evidence="8">
    <location>
        <position position="101"/>
    </location>
    <ligand>
        <name>ATP</name>
        <dbReference type="ChEBI" id="CHEBI:30616"/>
    </ligand>
</feature>
<gene>
    <name evidence="8" type="primary">ydiU</name>
    <name evidence="8" type="synonym">selO</name>
    <name evidence="9" type="ordered locus">XALc_1107</name>
</gene>
<comment type="function">
    <text evidence="8">Nucleotidyltransferase involved in the post-translational modification of proteins. It can catalyze the addition of adenosine monophosphate (AMP) or uridine monophosphate (UMP) to a protein, resulting in modifications known as AMPylation and UMPylation.</text>
</comment>
<dbReference type="GO" id="GO:0030145">
    <property type="term" value="F:manganese ion binding"/>
    <property type="evidence" value="ECO:0007669"/>
    <property type="project" value="UniProtKB-UniRule"/>
</dbReference>
<dbReference type="Proteomes" id="UP000001890">
    <property type="component" value="Chromosome"/>
</dbReference>